<evidence type="ECO:0000256" key="4">
    <source>
        <dbReference type="SAM" id="Coils"/>
    </source>
</evidence>
<dbReference type="SUPFAM" id="SSF49842">
    <property type="entry name" value="TNF-like"/>
    <property type="match status" value="1"/>
</dbReference>
<sequence length="278" mass="31037">MTQPVLFTVVFAVTVVSSSVFETVDANYDVGKENIPRLDEKDMDVEQLKQNVLKLNQMLIEQDKKINELTKQKQKSIVENSFTQDLTKQFFNEINVLKSKVSELESKITLMEDKNIHYEAYSESKSAKIITEQTTFNSVAQRHAETVGIAFFASLTNHMENLGAGQHIVFDNVFTNEGGAYNKYHGSFTAPVPGIYVFSLTLLSFQDLAGHFRVLRNGAILVHIWPDGRGDGDYDTAAGTVVLVLNAGDVVAIDNQNAGTKLYGEHYSFFTGFLLKSF</sequence>
<feature type="coiled-coil region" evidence="4">
    <location>
        <begin position="38"/>
        <end position="114"/>
    </location>
</feature>
<protein>
    <recommendedName>
        <fullName evidence="6">C1q domain-containing protein</fullName>
    </recommendedName>
</protein>
<evidence type="ECO:0000256" key="5">
    <source>
        <dbReference type="SAM" id="SignalP"/>
    </source>
</evidence>
<evidence type="ECO:0000313" key="7">
    <source>
        <dbReference type="EMBL" id="KAH3840422.1"/>
    </source>
</evidence>
<evidence type="ECO:0000256" key="1">
    <source>
        <dbReference type="ARBA" id="ARBA00004613"/>
    </source>
</evidence>
<evidence type="ECO:0000256" key="2">
    <source>
        <dbReference type="ARBA" id="ARBA00022525"/>
    </source>
</evidence>
<comment type="caution">
    <text evidence="7">The sequence shown here is derived from an EMBL/GenBank/DDBJ whole genome shotgun (WGS) entry which is preliminary data.</text>
</comment>
<keyword evidence="3 5" id="KW-0732">Signal</keyword>
<accession>A0A9D4QRX8</accession>
<dbReference type="InterPro" id="IPR050822">
    <property type="entry name" value="Cerebellin_Synaptic_Org"/>
</dbReference>
<organism evidence="7 8">
    <name type="scientific">Dreissena polymorpha</name>
    <name type="common">Zebra mussel</name>
    <name type="synonym">Mytilus polymorpha</name>
    <dbReference type="NCBI Taxonomy" id="45954"/>
    <lineage>
        <taxon>Eukaryota</taxon>
        <taxon>Metazoa</taxon>
        <taxon>Spiralia</taxon>
        <taxon>Lophotrochozoa</taxon>
        <taxon>Mollusca</taxon>
        <taxon>Bivalvia</taxon>
        <taxon>Autobranchia</taxon>
        <taxon>Heteroconchia</taxon>
        <taxon>Euheterodonta</taxon>
        <taxon>Imparidentia</taxon>
        <taxon>Neoheterodontei</taxon>
        <taxon>Myida</taxon>
        <taxon>Dreissenoidea</taxon>
        <taxon>Dreissenidae</taxon>
        <taxon>Dreissena</taxon>
    </lineage>
</organism>
<dbReference type="AlphaFoldDB" id="A0A9D4QRX8"/>
<dbReference type="SMART" id="SM00110">
    <property type="entry name" value="C1Q"/>
    <property type="match status" value="1"/>
</dbReference>
<dbReference type="Gene3D" id="2.60.120.40">
    <property type="match status" value="1"/>
</dbReference>
<evidence type="ECO:0000259" key="6">
    <source>
        <dbReference type="PROSITE" id="PS50871"/>
    </source>
</evidence>
<dbReference type="InterPro" id="IPR008983">
    <property type="entry name" value="Tumour_necrosis_fac-like_dom"/>
</dbReference>
<feature type="signal peptide" evidence="5">
    <location>
        <begin position="1"/>
        <end position="26"/>
    </location>
</feature>
<dbReference type="Pfam" id="PF00386">
    <property type="entry name" value="C1q"/>
    <property type="match status" value="1"/>
</dbReference>
<comment type="subcellular location">
    <subcellularLocation>
        <location evidence="1">Secreted</location>
    </subcellularLocation>
</comment>
<dbReference type="PRINTS" id="PR00007">
    <property type="entry name" value="COMPLEMNTC1Q"/>
</dbReference>
<proteinExistence type="predicted"/>
<gene>
    <name evidence="7" type="ORF">DPMN_113870</name>
</gene>
<dbReference type="OrthoDB" id="6158542at2759"/>
<dbReference type="PANTHER" id="PTHR22923:SF116">
    <property type="entry name" value="C1Q DOMAIN-CONTAINING PROTEIN"/>
    <property type="match status" value="1"/>
</dbReference>
<keyword evidence="4" id="KW-0175">Coiled coil</keyword>
<dbReference type="PANTHER" id="PTHR22923">
    <property type="entry name" value="CEREBELLIN-RELATED"/>
    <property type="match status" value="1"/>
</dbReference>
<dbReference type="InterPro" id="IPR001073">
    <property type="entry name" value="C1q_dom"/>
</dbReference>
<dbReference type="PROSITE" id="PS50871">
    <property type="entry name" value="C1Q"/>
    <property type="match status" value="1"/>
</dbReference>
<dbReference type="EMBL" id="JAIWYP010000004">
    <property type="protein sequence ID" value="KAH3840422.1"/>
    <property type="molecule type" value="Genomic_DNA"/>
</dbReference>
<keyword evidence="2" id="KW-0964">Secreted</keyword>
<dbReference type="GO" id="GO:0005576">
    <property type="term" value="C:extracellular region"/>
    <property type="evidence" value="ECO:0007669"/>
    <property type="project" value="UniProtKB-SubCell"/>
</dbReference>
<dbReference type="Proteomes" id="UP000828390">
    <property type="component" value="Unassembled WGS sequence"/>
</dbReference>
<reference evidence="7" key="1">
    <citation type="journal article" date="2019" name="bioRxiv">
        <title>The Genome of the Zebra Mussel, Dreissena polymorpha: A Resource for Invasive Species Research.</title>
        <authorList>
            <person name="McCartney M.A."/>
            <person name="Auch B."/>
            <person name="Kono T."/>
            <person name="Mallez S."/>
            <person name="Zhang Y."/>
            <person name="Obille A."/>
            <person name="Becker A."/>
            <person name="Abrahante J.E."/>
            <person name="Garbe J."/>
            <person name="Badalamenti J.P."/>
            <person name="Herman A."/>
            <person name="Mangelson H."/>
            <person name="Liachko I."/>
            <person name="Sullivan S."/>
            <person name="Sone E.D."/>
            <person name="Koren S."/>
            <person name="Silverstein K.A.T."/>
            <person name="Beckman K.B."/>
            <person name="Gohl D.M."/>
        </authorList>
    </citation>
    <scope>NUCLEOTIDE SEQUENCE</scope>
    <source>
        <strain evidence="7">Duluth1</strain>
        <tissue evidence="7">Whole animal</tissue>
    </source>
</reference>
<keyword evidence="8" id="KW-1185">Reference proteome</keyword>
<feature type="domain" description="C1q" evidence="6">
    <location>
        <begin position="144"/>
        <end position="278"/>
    </location>
</feature>
<evidence type="ECO:0000256" key="3">
    <source>
        <dbReference type="ARBA" id="ARBA00022729"/>
    </source>
</evidence>
<evidence type="ECO:0000313" key="8">
    <source>
        <dbReference type="Proteomes" id="UP000828390"/>
    </source>
</evidence>
<reference evidence="7" key="2">
    <citation type="submission" date="2020-11" db="EMBL/GenBank/DDBJ databases">
        <authorList>
            <person name="McCartney M.A."/>
            <person name="Auch B."/>
            <person name="Kono T."/>
            <person name="Mallez S."/>
            <person name="Becker A."/>
            <person name="Gohl D.M."/>
            <person name="Silverstein K.A.T."/>
            <person name="Koren S."/>
            <person name="Bechman K.B."/>
            <person name="Herman A."/>
            <person name="Abrahante J.E."/>
            <person name="Garbe J."/>
        </authorList>
    </citation>
    <scope>NUCLEOTIDE SEQUENCE</scope>
    <source>
        <strain evidence="7">Duluth1</strain>
        <tissue evidence="7">Whole animal</tissue>
    </source>
</reference>
<feature type="chain" id="PRO_5038386172" description="C1q domain-containing protein" evidence="5">
    <location>
        <begin position="27"/>
        <end position="278"/>
    </location>
</feature>
<name>A0A9D4QRX8_DREPO</name>